<keyword evidence="1" id="KW-0472">Membrane</keyword>
<dbReference type="GO" id="GO:0016603">
    <property type="term" value="F:glutaminyl-peptide cyclotransferase activity"/>
    <property type="evidence" value="ECO:0007669"/>
    <property type="project" value="InterPro"/>
</dbReference>
<evidence type="ECO:0000313" key="2">
    <source>
        <dbReference type="EMBL" id="ADE77899.1"/>
    </source>
</evidence>
<protein>
    <recommendedName>
        <fullName evidence="3">Glutamine cyclotransferase</fullName>
    </recommendedName>
</protein>
<dbReference type="SUPFAM" id="SSF63825">
    <property type="entry name" value="YWTD domain"/>
    <property type="match status" value="1"/>
</dbReference>
<accession>D5AED0</accession>
<dbReference type="PANTHER" id="PTHR31270:SF1">
    <property type="entry name" value="GLUTAMINYL-PEPTIDE CYCLOTRANSFERASE"/>
    <property type="match status" value="1"/>
</dbReference>
<dbReference type="AlphaFoldDB" id="D5AED0"/>
<reference evidence="2" key="1">
    <citation type="submission" date="2010-04" db="EMBL/GenBank/DDBJ databases">
        <authorList>
            <person name="Reid K.E."/>
            <person name="Liao N."/>
            <person name="Chan S."/>
            <person name="Docking R."/>
            <person name="Taylor G."/>
            <person name="Moore R."/>
            <person name="Mayo M."/>
            <person name="Munro S."/>
            <person name="King J."/>
            <person name="Yanchuk A."/>
            <person name="Holt R."/>
            <person name="Jones S."/>
            <person name="Marra M."/>
            <person name="Ritland C.E."/>
            <person name="Ritland K."/>
            <person name="Bohlmann J."/>
        </authorList>
    </citation>
    <scope>NUCLEOTIDE SEQUENCE</scope>
    <source>
        <tissue evidence="2">Bud</tissue>
    </source>
</reference>
<keyword evidence="1" id="KW-0812">Transmembrane</keyword>
<proteinExistence type="evidence at transcript level"/>
<keyword evidence="1" id="KW-1133">Transmembrane helix</keyword>
<dbReference type="PANTHER" id="PTHR31270">
    <property type="entry name" value="GLUTAMINYL-PEPTIDE CYCLOTRANSFERASE"/>
    <property type="match status" value="1"/>
</dbReference>
<name>D5AED0_PICSI</name>
<feature type="transmembrane region" description="Helical" evidence="1">
    <location>
        <begin position="55"/>
        <end position="76"/>
    </location>
</feature>
<dbReference type="Pfam" id="PF05096">
    <property type="entry name" value="Glu_cyclase_2"/>
    <property type="match status" value="1"/>
</dbReference>
<dbReference type="InterPro" id="IPR007788">
    <property type="entry name" value="QCT"/>
</dbReference>
<evidence type="ECO:0000256" key="1">
    <source>
        <dbReference type="SAM" id="Phobius"/>
    </source>
</evidence>
<organism evidence="2">
    <name type="scientific">Picea sitchensis</name>
    <name type="common">Sitka spruce</name>
    <name type="synonym">Pinus sitchensis</name>
    <dbReference type="NCBI Taxonomy" id="3332"/>
    <lineage>
        <taxon>Eukaryota</taxon>
        <taxon>Viridiplantae</taxon>
        <taxon>Streptophyta</taxon>
        <taxon>Embryophyta</taxon>
        <taxon>Tracheophyta</taxon>
        <taxon>Spermatophyta</taxon>
        <taxon>Pinopsida</taxon>
        <taxon>Pinidae</taxon>
        <taxon>Conifers I</taxon>
        <taxon>Pinales</taxon>
        <taxon>Pinaceae</taxon>
        <taxon>Picea</taxon>
    </lineage>
</organism>
<sequence length="342" mass="39652">MSCPRQCRQFRHIFSIEFLLLMAKALKRRNNNTRGMDRSSDTTTYVPNPRNSYKFLLKLILSTTFLGFFLLLILWLRTSQREEYSAILIDPSTEFHTFEVLNEFPHDQEAFTQGLQYGGNDTLYESTGLYGQSSVREVHLQTGKILKAHQMNHTDFGEGLALLDERLFQVTWRTNVGYIYDRLTISEVGSFHHPMIDGWGLTSDGENLFGSDGSSTIYYFDPLTFKEKHRVTVKYEGFDVSYLNELEYINGEVWANVWQSDCIVRISPKDGKVLGWIILHKLRKSLLSSGYKKIDVLNGIAWDAEKGRLFVTGKLWPKLYQIKLHPLRQQAINSLRNIRQLC</sequence>
<evidence type="ECO:0008006" key="3">
    <source>
        <dbReference type="Google" id="ProtNLM"/>
    </source>
</evidence>
<dbReference type="EMBL" id="BT124663">
    <property type="protein sequence ID" value="ADE77899.1"/>
    <property type="molecule type" value="mRNA"/>
</dbReference>